<dbReference type="Gene3D" id="3.40.50.1820">
    <property type="entry name" value="alpha/beta hydrolase"/>
    <property type="match status" value="1"/>
</dbReference>
<comment type="subcellular location">
    <subcellularLocation>
        <location evidence="2">Cytoplasm</location>
    </subcellularLocation>
</comment>
<dbReference type="PANTHER" id="PTHR43722">
    <property type="entry name" value="PROLINE IMINOPEPTIDASE"/>
    <property type="match status" value="1"/>
</dbReference>
<dbReference type="GO" id="GO:0006508">
    <property type="term" value="P:proteolysis"/>
    <property type="evidence" value="ECO:0007669"/>
    <property type="project" value="UniProtKB-KW"/>
</dbReference>
<evidence type="ECO:0000256" key="1">
    <source>
        <dbReference type="ARBA" id="ARBA00001585"/>
    </source>
</evidence>
<keyword evidence="11" id="KW-1185">Reference proteome</keyword>
<accession>A0A811P5U0</accession>
<evidence type="ECO:0000256" key="2">
    <source>
        <dbReference type="ARBA" id="ARBA00004496"/>
    </source>
</evidence>
<comment type="similarity">
    <text evidence="3 8">Belongs to the peptidase S33 family.</text>
</comment>
<comment type="caution">
    <text evidence="10">The sequence shown here is derived from an EMBL/GenBank/DDBJ whole genome shotgun (WGS) entry which is preliminary data.</text>
</comment>
<dbReference type="PRINTS" id="PR00793">
    <property type="entry name" value="PROAMNOPTASE"/>
</dbReference>
<sequence>MEPLSRVLYAPVEPYDSGFLQVSGVHSIYYEQSGNPHGHPVVFLHGGPGDGTSPAVRRFFDRIVLLDQRGAGKSTPYGCLEDNTTWDLVADIEKLREHLGIPEWQVFGGSWGSALALAYSQEHPDKVTALVLRGICLLREKELHWFYEGGAAAIFPDAWEQFRDFIPEDERNSFVAAYTKRLTSSAPTVQRLPPFPLTANGNTTFFESSEKQN</sequence>
<organism evidence="10 11">
    <name type="scientific">Miscanthus lutarioriparius</name>
    <dbReference type="NCBI Taxonomy" id="422564"/>
    <lineage>
        <taxon>Eukaryota</taxon>
        <taxon>Viridiplantae</taxon>
        <taxon>Streptophyta</taxon>
        <taxon>Embryophyta</taxon>
        <taxon>Tracheophyta</taxon>
        <taxon>Spermatophyta</taxon>
        <taxon>Magnoliopsida</taxon>
        <taxon>Liliopsida</taxon>
        <taxon>Poales</taxon>
        <taxon>Poaceae</taxon>
        <taxon>PACMAD clade</taxon>
        <taxon>Panicoideae</taxon>
        <taxon>Andropogonodae</taxon>
        <taxon>Andropogoneae</taxon>
        <taxon>Saccharinae</taxon>
        <taxon>Miscanthus</taxon>
    </lineage>
</organism>
<proteinExistence type="inferred from homology"/>
<evidence type="ECO:0000259" key="9">
    <source>
        <dbReference type="Pfam" id="PF00561"/>
    </source>
</evidence>
<evidence type="ECO:0000313" key="11">
    <source>
        <dbReference type="Proteomes" id="UP000604825"/>
    </source>
</evidence>
<dbReference type="PRINTS" id="PR00111">
    <property type="entry name" value="ABHYDROLASE"/>
</dbReference>
<comment type="catalytic activity">
    <reaction evidence="1 8">
        <text>Release of N-terminal proline from a peptide.</text>
        <dbReference type="EC" id="3.4.11.5"/>
    </reaction>
</comment>
<gene>
    <name evidence="10" type="ORF">NCGR_LOCUS27202</name>
</gene>
<dbReference type="InterPro" id="IPR029058">
    <property type="entry name" value="AB_hydrolase_fold"/>
</dbReference>
<evidence type="ECO:0000256" key="6">
    <source>
        <dbReference type="ARBA" id="ARBA00022670"/>
    </source>
</evidence>
<dbReference type="Proteomes" id="UP000604825">
    <property type="component" value="Unassembled WGS sequence"/>
</dbReference>
<evidence type="ECO:0000256" key="3">
    <source>
        <dbReference type="ARBA" id="ARBA00010088"/>
    </source>
</evidence>
<dbReference type="OrthoDB" id="10249433at2759"/>
<dbReference type="PANTHER" id="PTHR43722:SF1">
    <property type="entry name" value="PROLINE IMINOPEPTIDASE"/>
    <property type="match status" value="1"/>
</dbReference>
<evidence type="ECO:0000256" key="5">
    <source>
        <dbReference type="ARBA" id="ARBA00022490"/>
    </source>
</evidence>
<feature type="domain" description="AB hydrolase-1" evidence="9">
    <location>
        <begin position="40"/>
        <end position="183"/>
    </location>
</feature>
<dbReference type="GO" id="GO:0004177">
    <property type="term" value="F:aminopeptidase activity"/>
    <property type="evidence" value="ECO:0007669"/>
    <property type="project" value="UniProtKB-KW"/>
</dbReference>
<reference evidence="10" key="1">
    <citation type="submission" date="2020-10" db="EMBL/GenBank/DDBJ databases">
        <authorList>
            <person name="Han B."/>
            <person name="Lu T."/>
            <person name="Zhao Q."/>
            <person name="Huang X."/>
            <person name="Zhao Y."/>
        </authorList>
    </citation>
    <scope>NUCLEOTIDE SEQUENCE</scope>
</reference>
<keyword evidence="5" id="KW-0963">Cytoplasm</keyword>
<dbReference type="Pfam" id="PF00561">
    <property type="entry name" value="Abhydrolase_1"/>
    <property type="match status" value="1"/>
</dbReference>
<name>A0A811P5U0_9POAL</name>
<dbReference type="GO" id="GO:0005737">
    <property type="term" value="C:cytoplasm"/>
    <property type="evidence" value="ECO:0007669"/>
    <property type="project" value="UniProtKB-SubCell"/>
</dbReference>
<dbReference type="EC" id="3.4.11.5" evidence="8"/>
<dbReference type="AlphaFoldDB" id="A0A811P5U0"/>
<dbReference type="EMBL" id="CAJGYO010000006">
    <property type="protein sequence ID" value="CAD6240683.1"/>
    <property type="molecule type" value="Genomic_DNA"/>
</dbReference>
<keyword evidence="7 8" id="KW-0378">Hydrolase</keyword>
<evidence type="ECO:0000313" key="10">
    <source>
        <dbReference type="EMBL" id="CAD6240683.1"/>
    </source>
</evidence>
<dbReference type="InterPro" id="IPR000073">
    <property type="entry name" value="AB_hydrolase_1"/>
</dbReference>
<dbReference type="NCBIfam" id="TIGR01249">
    <property type="entry name" value="pro_imino_pep_1"/>
    <property type="match status" value="1"/>
</dbReference>
<evidence type="ECO:0000256" key="7">
    <source>
        <dbReference type="ARBA" id="ARBA00022801"/>
    </source>
</evidence>
<dbReference type="InterPro" id="IPR002410">
    <property type="entry name" value="Peptidase_S33"/>
</dbReference>
<keyword evidence="6 8" id="KW-0645">Protease</keyword>
<dbReference type="InterPro" id="IPR005944">
    <property type="entry name" value="Pro_iminopeptidase"/>
</dbReference>
<protein>
    <recommendedName>
        <fullName evidence="8">Proline iminopeptidase</fullName>
        <ecNumber evidence="8">3.4.11.5</ecNumber>
    </recommendedName>
</protein>
<evidence type="ECO:0000256" key="8">
    <source>
        <dbReference type="RuleBase" id="RU003421"/>
    </source>
</evidence>
<keyword evidence="4 8" id="KW-0031">Aminopeptidase</keyword>
<evidence type="ECO:0000256" key="4">
    <source>
        <dbReference type="ARBA" id="ARBA00022438"/>
    </source>
</evidence>
<dbReference type="SUPFAM" id="SSF53474">
    <property type="entry name" value="alpha/beta-Hydrolases"/>
    <property type="match status" value="1"/>
</dbReference>